<evidence type="ECO:0000313" key="1">
    <source>
        <dbReference type="EMBL" id="RWA09519.1"/>
    </source>
</evidence>
<protein>
    <recommendedName>
        <fullName evidence="3">Protein kinase domain-containing protein</fullName>
    </recommendedName>
</protein>
<evidence type="ECO:0008006" key="3">
    <source>
        <dbReference type="Google" id="ProtNLM"/>
    </source>
</evidence>
<accession>A0A439D534</accession>
<dbReference type="EMBL" id="RYZI01000150">
    <property type="protein sequence ID" value="RWA09519.1"/>
    <property type="molecule type" value="Genomic_DNA"/>
</dbReference>
<reference evidence="1 2" key="1">
    <citation type="submission" date="2018-12" db="EMBL/GenBank/DDBJ databases">
        <title>Draft genome sequence of Xylaria grammica IHI A82.</title>
        <authorList>
            <person name="Buettner E."/>
            <person name="Kellner H."/>
        </authorList>
    </citation>
    <scope>NUCLEOTIDE SEQUENCE [LARGE SCALE GENOMIC DNA]</scope>
    <source>
        <strain evidence="1 2">IHI A82</strain>
    </source>
</reference>
<dbReference type="Proteomes" id="UP000286045">
    <property type="component" value="Unassembled WGS sequence"/>
</dbReference>
<keyword evidence="2" id="KW-1185">Reference proteome</keyword>
<comment type="caution">
    <text evidence="1">The sequence shown here is derived from an EMBL/GenBank/DDBJ whole genome shotgun (WGS) entry which is preliminary data.</text>
</comment>
<evidence type="ECO:0000313" key="2">
    <source>
        <dbReference type="Proteomes" id="UP000286045"/>
    </source>
</evidence>
<dbReference type="AlphaFoldDB" id="A0A439D534"/>
<proteinExistence type="predicted"/>
<organism evidence="1 2">
    <name type="scientific">Xylaria grammica</name>
    <dbReference type="NCBI Taxonomy" id="363999"/>
    <lineage>
        <taxon>Eukaryota</taxon>
        <taxon>Fungi</taxon>
        <taxon>Dikarya</taxon>
        <taxon>Ascomycota</taxon>
        <taxon>Pezizomycotina</taxon>
        <taxon>Sordariomycetes</taxon>
        <taxon>Xylariomycetidae</taxon>
        <taxon>Xylariales</taxon>
        <taxon>Xylariaceae</taxon>
        <taxon>Xylaria</taxon>
    </lineage>
</organism>
<gene>
    <name evidence="1" type="ORF">EKO27_g5574</name>
</gene>
<sequence length="398" mass="45554">MANKLELQRALGREVAAYFTRRPEVGFIGFAGVGRHGGALRLEEKDAGGQLSRKLVVKYSLGAFSGDRYSDADEDLRNEYYWLERLRNAEHIVQLVPFADTSVNVPGISRGDENYEELLRRAKRRAEEEGSEEPADFGPPSVLQCPTFALEYLPNGQLRTFVDRLSYDFRQYAPNRILWRIWLCMVRQCVAMAFPPSQPTSTDTGQKIREVIREGEKYCTLTQNSPHIENWIFGDLQPSPDADLIDFGRGRLRDPSEYVETMGVENAPECGSRINLRYHATAMTEVCLPDCNRRQLQPARRPSTYNYTRNGQQFEVRTVASSYLRLTDDLDLELRDILVRCLADRFEDVPPLKEVLEITEAAVANRGPNDNPELAVRMGVREDDDYIKEFIQRVIFEA</sequence>
<name>A0A439D534_9PEZI</name>